<evidence type="ECO:0000256" key="9">
    <source>
        <dbReference type="ARBA" id="ARBA00023049"/>
    </source>
</evidence>
<comment type="subcellular location">
    <subcellularLocation>
        <location evidence="2">Membrane</location>
        <topology evidence="2">Multi-pass membrane protein</topology>
    </subcellularLocation>
</comment>
<feature type="transmembrane region" description="Helical" evidence="11">
    <location>
        <begin position="12"/>
        <end position="34"/>
    </location>
</feature>
<reference evidence="13 14" key="1">
    <citation type="submission" date="2018-06" db="EMBL/GenBank/DDBJ databases">
        <title>Genomic Encyclopedia of Type Strains, Phase IV (KMG-IV): sequencing the most valuable type-strain genomes for metagenomic binning, comparative biology and taxonomic classification.</title>
        <authorList>
            <person name="Goeker M."/>
        </authorList>
    </citation>
    <scope>NUCLEOTIDE SEQUENCE [LARGE SCALE GENOMIC DNA]</scope>
    <source>
        <strain evidence="13 14">DSM 25532</strain>
    </source>
</reference>
<keyword evidence="10 11" id="KW-0472">Membrane</keyword>
<evidence type="ECO:0000256" key="1">
    <source>
        <dbReference type="ARBA" id="ARBA00001947"/>
    </source>
</evidence>
<dbReference type="Gene3D" id="2.30.42.10">
    <property type="match status" value="2"/>
</dbReference>
<keyword evidence="8 11" id="KW-1133">Transmembrane helix</keyword>
<comment type="caution">
    <text evidence="13">The sequence shown here is derived from an EMBL/GenBank/DDBJ whole genome shotgun (WGS) entry which is preliminary data.</text>
</comment>
<protein>
    <submittedName>
        <fullName evidence="13">Regulator of sigma E protease</fullName>
    </submittedName>
</protein>
<keyword evidence="14" id="KW-1185">Reference proteome</keyword>
<dbReference type="InterPro" id="IPR001478">
    <property type="entry name" value="PDZ"/>
</dbReference>
<evidence type="ECO:0000256" key="4">
    <source>
        <dbReference type="ARBA" id="ARBA00022670"/>
    </source>
</evidence>
<keyword evidence="7" id="KW-0862">Zinc</keyword>
<evidence type="ECO:0000256" key="7">
    <source>
        <dbReference type="ARBA" id="ARBA00022833"/>
    </source>
</evidence>
<dbReference type="InterPro" id="IPR041489">
    <property type="entry name" value="PDZ_6"/>
</dbReference>
<evidence type="ECO:0000313" key="13">
    <source>
        <dbReference type="EMBL" id="RBP39819.1"/>
    </source>
</evidence>
<evidence type="ECO:0000256" key="3">
    <source>
        <dbReference type="ARBA" id="ARBA00007931"/>
    </source>
</evidence>
<feature type="transmembrane region" description="Helical" evidence="11">
    <location>
        <begin position="381"/>
        <end position="400"/>
    </location>
</feature>
<keyword evidence="6" id="KW-0378">Hydrolase</keyword>
<dbReference type="NCBIfam" id="TIGR00054">
    <property type="entry name" value="RIP metalloprotease RseP"/>
    <property type="match status" value="1"/>
</dbReference>
<comment type="cofactor">
    <cofactor evidence="1">
        <name>Zn(2+)</name>
        <dbReference type="ChEBI" id="CHEBI:29105"/>
    </cofactor>
</comment>
<evidence type="ECO:0000256" key="2">
    <source>
        <dbReference type="ARBA" id="ARBA00004141"/>
    </source>
</evidence>
<dbReference type="OrthoDB" id="9782003at2"/>
<dbReference type="InterPro" id="IPR036034">
    <property type="entry name" value="PDZ_sf"/>
</dbReference>
<dbReference type="Proteomes" id="UP000253426">
    <property type="component" value="Unassembled WGS sequence"/>
</dbReference>
<evidence type="ECO:0000256" key="5">
    <source>
        <dbReference type="ARBA" id="ARBA00022692"/>
    </source>
</evidence>
<dbReference type="PANTHER" id="PTHR42837:SF2">
    <property type="entry name" value="MEMBRANE METALLOPROTEASE ARASP2, CHLOROPLASTIC-RELATED"/>
    <property type="match status" value="1"/>
</dbReference>
<sequence length="506" mass="56004">MLEFNPLMDLLLNVLRVAGLIFLVLLVFNLMIVVHEWGHFLAARWRGLKVEKFYVWFGKAIWKKKINGVEYGLGSIPMGGFVALPQMAPMDAIEGKNEEGRESLPPITPLDKIIVAFAGPLFSFLLAVFFAVVVWQVGLTEREIDTEKRIGYVAKGSPAERDGLKVGDEIITVDGNKVRGFRGLVESVTWYVVSSEKDVIEFKVNRPGVGEVVVPVKSEKPKQEGKTSWWTGLFTRPAFRQVGIGPVMTLKVMDFAADGAHTPAQEGGMQKDDILRKINGQPVLSTGVLSDILEENVGKPMNVEVERDGKTVPLTITTRLPDQRDKAFDIKDEAIATLGAGWDIGGSEKKRYPGPIGQLKDAGRTIYDTLRKLSPTSNSDIGASHLSGFIGIANVYYNLLQDPNGWERVLWFSVVLNVNLALLNMLPFPVLDGGHIVMAIYEWVRRKSINLRILEVVQTACVILLFGFMIFISFKDTGDVIGVGRKGAEVQRVPSKFLAPEKRAAQ</sequence>
<evidence type="ECO:0000256" key="10">
    <source>
        <dbReference type="ARBA" id="ARBA00023136"/>
    </source>
</evidence>
<dbReference type="SUPFAM" id="SSF50156">
    <property type="entry name" value="PDZ domain-like"/>
    <property type="match status" value="2"/>
</dbReference>
<keyword evidence="9" id="KW-0482">Metalloprotease</keyword>
<feature type="transmembrane region" description="Helical" evidence="11">
    <location>
        <begin position="113"/>
        <end position="139"/>
    </location>
</feature>
<dbReference type="PROSITE" id="PS50106">
    <property type="entry name" value="PDZ"/>
    <property type="match status" value="1"/>
</dbReference>
<dbReference type="GO" id="GO:0016020">
    <property type="term" value="C:membrane"/>
    <property type="evidence" value="ECO:0007669"/>
    <property type="project" value="UniProtKB-SubCell"/>
</dbReference>
<evidence type="ECO:0000256" key="11">
    <source>
        <dbReference type="SAM" id="Phobius"/>
    </source>
</evidence>
<dbReference type="GO" id="GO:0006508">
    <property type="term" value="P:proteolysis"/>
    <property type="evidence" value="ECO:0007669"/>
    <property type="project" value="UniProtKB-KW"/>
</dbReference>
<dbReference type="EMBL" id="QNRR01000009">
    <property type="protein sequence ID" value="RBP39819.1"/>
    <property type="molecule type" value="Genomic_DNA"/>
</dbReference>
<accession>A0A366HDC0</accession>
<dbReference type="InterPro" id="IPR008915">
    <property type="entry name" value="Peptidase_M50"/>
</dbReference>
<comment type="similarity">
    <text evidence="3">Belongs to the peptidase M50B family.</text>
</comment>
<evidence type="ECO:0000256" key="8">
    <source>
        <dbReference type="ARBA" id="ARBA00022989"/>
    </source>
</evidence>
<keyword evidence="5 11" id="KW-0812">Transmembrane</keyword>
<feature type="transmembrane region" description="Helical" evidence="11">
    <location>
        <begin position="420"/>
        <end position="441"/>
    </location>
</feature>
<dbReference type="GO" id="GO:0004222">
    <property type="term" value="F:metalloendopeptidase activity"/>
    <property type="evidence" value="ECO:0007669"/>
    <property type="project" value="InterPro"/>
</dbReference>
<dbReference type="CDD" id="cd06163">
    <property type="entry name" value="S2P-M50_PDZ_RseP-like"/>
    <property type="match status" value="1"/>
</dbReference>
<gene>
    <name evidence="13" type="ORF">DES53_109247</name>
</gene>
<keyword evidence="4 13" id="KW-0645">Protease</keyword>
<dbReference type="AlphaFoldDB" id="A0A366HDC0"/>
<dbReference type="PANTHER" id="PTHR42837">
    <property type="entry name" value="REGULATOR OF SIGMA-E PROTEASE RSEP"/>
    <property type="match status" value="1"/>
</dbReference>
<feature type="transmembrane region" description="Helical" evidence="11">
    <location>
        <begin position="453"/>
        <end position="474"/>
    </location>
</feature>
<dbReference type="SMART" id="SM00228">
    <property type="entry name" value="PDZ"/>
    <property type="match status" value="2"/>
</dbReference>
<dbReference type="InterPro" id="IPR004387">
    <property type="entry name" value="Pept_M50_Zn"/>
</dbReference>
<proteinExistence type="inferred from homology"/>
<feature type="domain" description="PDZ" evidence="12">
    <location>
        <begin position="150"/>
        <end position="208"/>
    </location>
</feature>
<evidence type="ECO:0000259" key="12">
    <source>
        <dbReference type="PROSITE" id="PS50106"/>
    </source>
</evidence>
<evidence type="ECO:0000313" key="14">
    <source>
        <dbReference type="Proteomes" id="UP000253426"/>
    </source>
</evidence>
<name>A0A366HDC0_9BACT</name>
<evidence type="ECO:0000256" key="6">
    <source>
        <dbReference type="ARBA" id="ARBA00022801"/>
    </source>
</evidence>
<organism evidence="13 14">
    <name type="scientific">Roseimicrobium gellanilyticum</name>
    <dbReference type="NCBI Taxonomy" id="748857"/>
    <lineage>
        <taxon>Bacteria</taxon>
        <taxon>Pseudomonadati</taxon>
        <taxon>Verrucomicrobiota</taxon>
        <taxon>Verrucomicrobiia</taxon>
        <taxon>Verrucomicrobiales</taxon>
        <taxon>Verrucomicrobiaceae</taxon>
        <taxon>Roseimicrobium</taxon>
    </lineage>
</organism>
<dbReference type="Pfam" id="PF02163">
    <property type="entry name" value="Peptidase_M50"/>
    <property type="match status" value="1"/>
</dbReference>
<dbReference type="Pfam" id="PF17820">
    <property type="entry name" value="PDZ_6"/>
    <property type="match status" value="2"/>
</dbReference>